<dbReference type="AlphaFoldDB" id="A0AA91ST03"/>
<accession>A0AA91ST03</accession>
<reference evidence="3 4" key="1">
    <citation type="submission" date="2017-04" db="EMBL/GenBank/DDBJ databases">
        <title>The new phylogeny of genus Mycobacterium.</title>
        <authorList>
            <person name="Tortoli E."/>
            <person name="Trovato A."/>
            <person name="Cirillo D.M."/>
        </authorList>
    </citation>
    <scope>NUCLEOTIDE SEQUENCE [LARGE SCALE GENOMIC DNA]</scope>
    <source>
        <strain evidence="3 4">KCTC 19819</strain>
    </source>
</reference>
<keyword evidence="1" id="KW-0732">Signal</keyword>
<evidence type="ECO:0000313" key="3">
    <source>
        <dbReference type="EMBL" id="OSC35450.1"/>
    </source>
</evidence>
<evidence type="ECO:0000313" key="4">
    <source>
        <dbReference type="Proteomes" id="UP000193577"/>
    </source>
</evidence>
<proteinExistence type="predicted"/>
<protein>
    <recommendedName>
        <fullName evidence="2">DUF4189 domain-containing protein</fullName>
    </recommendedName>
</protein>
<feature type="chain" id="PRO_5041730724" description="DUF4189 domain-containing protein" evidence="1">
    <location>
        <begin position="34"/>
        <end position="123"/>
    </location>
</feature>
<dbReference type="InterPro" id="IPR025240">
    <property type="entry name" value="DUF4189"/>
</dbReference>
<feature type="signal peptide" evidence="1">
    <location>
        <begin position="1"/>
        <end position="33"/>
    </location>
</feature>
<comment type="caution">
    <text evidence="3">The sequence shown here is derived from an EMBL/GenBank/DDBJ whole genome shotgun (WGS) entry which is preliminary data.</text>
</comment>
<sequence length="123" mass="12652">MAQASFRRQASAVVASLASVVGMTLAVAPAANAASYWGAIAYSASTGSGGRAWDHPTKDSANNMALSYCGYTDCQVLVSFTECGAVAQNSNSRAGGYGPTLQLAMNEALNHAPGGWILSWQCN</sequence>
<dbReference type="EMBL" id="NCXO01000004">
    <property type="protein sequence ID" value="OSC35450.1"/>
    <property type="molecule type" value="Genomic_DNA"/>
</dbReference>
<name>A0AA91ST03_9MYCO</name>
<evidence type="ECO:0000259" key="2">
    <source>
        <dbReference type="Pfam" id="PF13827"/>
    </source>
</evidence>
<dbReference type="Proteomes" id="UP000193577">
    <property type="component" value="Unassembled WGS sequence"/>
</dbReference>
<organism evidence="3 4">
    <name type="scientific">Mycolicibacillus koreensis</name>
    <dbReference type="NCBI Taxonomy" id="1069220"/>
    <lineage>
        <taxon>Bacteria</taxon>
        <taxon>Bacillati</taxon>
        <taxon>Actinomycetota</taxon>
        <taxon>Actinomycetes</taxon>
        <taxon>Mycobacteriales</taxon>
        <taxon>Mycobacteriaceae</taxon>
        <taxon>Mycolicibacillus</taxon>
    </lineage>
</organism>
<feature type="domain" description="DUF4189" evidence="2">
    <location>
        <begin position="37"/>
        <end position="110"/>
    </location>
</feature>
<keyword evidence="4" id="KW-1185">Reference proteome</keyword>
<dbReference type="Pfam" id="PF13827">
    <property type="entry name" value="DUF4189"/>
    <property type="match status" value="1"/>
</dbReference>
<evidence type="ECO:0000256" key="1">
    <source>
        <dbReference type="SAM" id="SignalP"/>
    </source>
</evidence>
<gene>
    <name evidence="3" type="ORF">B8W67_03070</name>
</gene>